<feature type="domain" description="ABC transporter" evidence="3">
    <location>
        <begin position="14"/>
        <end position="237"/>
    </location>
</feature>
<dbReference type="Pfam" id="PF00005">
    <property type="entry name" value="ABC_tran"/>
    <property type="match status" value="1"/>
</dbReference>
<keyword evidence="1" id="KW-0547">Nucleotide-binding</keyword>
<dbReference type="SUPFAM" id="SSF52540">
    <property type="entry name" value="P-loop containing nucleoside triphosphate hydrolases"/>
    <property type="match status" value="1"/>
</dbReference>
<name>A0A117PEV8_9ACTN</name>
<protein>
    <submittedName>
        <fullName evidence="4">ABC transporter ATP-binding protein</fullName>
    </submittedName>
</protein>
<dbReference type="GO" id="GO:0005524">
    <property type="term" value="F:ATP binding"/>
    <property type="evidence" value="ECO:0007669"/>
    <property type="project" value="UniProtKB-KW"/>
</dbReference>
<dbReference type="Proteomes" id="UP000054024">
    <property type="component" value="Unassembled WGS sequence"/>
</dbReference>
<reference evidence="4 5" key="1">
    <citation type="submission" date="2015-10" db="EMBL/GenBank/DDBJ databases">
        <title>Draft genome sequence of Streptomyces curacoi DSM 40107, type strain for the species Streptomyces curacoi.</title>
        <authorList>
            <person name="Ruckert C."/>
            <person name="Winkler A."/>
            <person name="Kalinowski J."/>
            <person name="Kampfer P."/>
            <person name="Glaeser S."/>
        </authorList>
    </citation>
    <scope>NUCLEOTIDE SEQUENCE [LARGE SCALE GENOMIC DNA]</scope>
    <source>
        <strain evidence="4 5">DSM 40107</strain>
    </source>
</reference>
<keyword evidence="5" id="KW-1185">Reference proteome</keyword>
<evidence type="ECO:0000256" key="1">
    <source>
        <dbReference type="ARBA" id="ARBA00022741"/>
    </source>
</evidence>
<dbReference type="SMART" id="SM00382">
    <property type="entry name" value="AAA"/>
    <property type="match status" value="1"/>
</dbReference>
<comment type="caution">
    <text evidence="4">The sequence shown here is derived from an EMBL/GenBank/DDBJ whole genome shotgun (WGS) entry which is preliminary data.</text>
</comment>
<dbReference type="InterPro" id="IPR027417">
    <property type="entry name" value="P-loop_NTPase"/>
</dbReference>
<dbReference type="STRING" id="146536.AQI70_12895"/>
<accession>A0A117PEV8</accession>
<proteinExistence type="predicted"/>
<keyword evidence="2 4" id="KW-0067">ATP-binding</keyword>
<dbReference type="RefSeq" id="WP_062147878.1">
    <property type="nucleotide sequence ID" value="NZ_KQ947986.1"/>
</dbReference>
<dbReference type="GO" id="GO:0022857">
    <property type="term" value="F:transmembrane transporter activity"/>
    <property type="evidence" value="ECO:0007669"/>
    <property type="project" value="TreeGrafter"/>
</dbReference>
<dbReference type="AlphaFoldDB" id="A0A117PEV8"/>
<evidence type="ECO:0000256" key="2">
    <source>
        <dbReference type="ARBA" id="ARBA00022840"/>
    </source>
</evidence>
<dbReference type="GO" id="GO:0016887">
    <property type="term" value="F:ATP hydrolysis activity"/>
    <property type="evidence" value="ECO:0007669"/>
    <property type="project" value="InterPro"/>
</dbReference>
<dbReference type="OrthoDB" id="3266715at2"/>
<organism evidence="4 5">
    <name type="scientific">Streptomyces curacoi</name>
    <dbReference type="NCBI Taxonomy" id="146536"/>
    <lineage>
        <taxon>Bacteria</taxon>
        <taxon>Bacillati</taxon>
        <taxon>Actinomycetota</taxon>
        <taxon>Actinomycetes</taxon>
        <taxon>Kitasatosporales</taxon>
        <taxon>Streptomycetaceae</taxon>
        <taxon>Streptomyces</taxon>
    </lineage>
</organism>
<gene>
    <name evidence="4" type="ORF">AQI70_12895</name>
</gene>
<sequence length="237" mass="25396">MSNSDTGPAPDPVLHIQDLNYSVRDRTLFKGLQLSVSAGESVAITGRSGSGKSTLLSSILGLIKPHGGSVRVTGADVTKLRGKQLAKLRSETIGTVFQFGELLPELSPLDNVALAALLSRSADRADGYRRAQELLDELRVPRAETTEELSGGEHQRTAVARALINSPELILADEPTGSLDPDATARIAELLFELPRRRRCGLVLVTHDVEVAAQADRVLRLEAGLLVPARVREAVEA</sequence>
<dbReference type="PANTHER" id="PTHR24220">
    <property type="entry name" value="IMPORT ATP-BINDING PROTEIN"/>
    <property type="match status" value="1"/>
</dbReference>
<evidence type="ECO:0000313" key="5">
    <source>
        <dbReference type="Proteomes" id="UP000054024"/>
    </source>
</evidence>
<dbReference type="InterPro" id="IPR003439">
    <property type="entry name" value="ABC_transporter-like_ATP-bd"/>
</dbReference>
<dbReference type="GO" id="GO:0005886">
    <property type="term" value="C:plasma membrane"/>
    <property type="evidence" value="ECO:0007669"/>
    <property type="project" value="TreeGrafter"/>
</dbReference>
<dbReference type="InterPro" id="IPR015854">
    <property type="entry name" value="ABC_transpr_LolD-like"/>
</dbReference>
<evidence type="ECO:0000313" key="4">
    <source>
        <dbReference type="EMBL" id="KUM78370.1"/>
    </source>
</evidence>
<dbReference type="Gene3D" id="3.40.50.300">
    <property type="entry name" value="P-loop containing nucleotide triphosphate hydrolases"/>
    <property type="match status" value="1"/>
</dbReference>
<dbReference type="InterPro" id="IPR003593">
    <property type="entry name" value="AAA+_ATPase"/>
</dbReference>
<dbReference type="EMBL" id="LMWJ01000007">
    <property type="protein sequence ID" value="KUM78370.1"/>
    <property type="molecule type" value="Genomic_DNA"/>
</dbReference>
<dbReference type="PROSITE" id="PS50893">
    <property type="entry name" value="ABC_TRANSPORTER_2"/>
    <property type="match status" value="1"/>
</dbReference>
<evidence type="ECO:0000259" key="3">
    <source>
        <dbReference type="PROSITE" id="PS50893"/>
    </source>
</evidence>